<dbReference type="EMBL" id="VEVO01000022">
    <property type="protein sequence ID" value="KAF0023766.1"/>
    <property type="molecule type" value="Genomic_DNA"/>
</dbReference>
<proteinExistence type="predicted"/>
<dbReference type="Proteomes" id="UP000438429">
    <property type="component" value="Unassembled WGS sequence"/>
</dbReference>
<gene>
    <name evidence="1" type="ORF">F2P81_024396</name>
</gene>
<evidence type="ECO:0000313" key="1">
    <source>
        <dbReference type="EMBL" id="KAF0023766.1"/>
    </source>
</evidence>
<name>A0A6A4RML6_SCOMX</name>
<accession>A0A6A4RML6</accession>
<reference evidence="1 2" key="1">
    <citation type="submission" date="2019-06" db="EMBL/GenBank/DDBJ databases">
        <title>Draft genomes of female and male turbot (Scophthalmus maximus).</title>
        <authorList>
            <person name="Xu H."/>
            <person name="Xu X.-W."/>
            <person name="Shao C."/>
            <person name="Chen S."/>
        </authorList>
    </citation>
    <scope>NUCLEOTIDE SEQUENCE [LARGE SCALE GENOMIC DNA]</scope>
    <source>
        <strain evidence="1">Ysfricsl-2016a</strain>
        <tissue evidence="1">Blood</tissue>
    </source>
</reference>
<protein>
    <submittedName>
        <fullName evidence="1">Uncharacterized protein</fullName>
    </submittedName>
</protein>
<evidence type="ECO:0000313" key="2">
    <source>
        <dbReference type="Proteomes" id="UP000438429"/>
    </source>
</evidence>
<comment type="caution">
    <text evidence="1">The sequence shown here is derived from an EMBL/GenBank/DDBJ whole genome shotgun (WGS) entry which is preliminary data.</text>
</comment>
<organism evidence="1 2">
    <name type="scientific">Scophthalmus maximus</name>
    <name type="common">Turbot</name>
    <name type="synonym">Psetta maxima</name>
    <dbReference type="NCBI Taxonomy" id="52904"/>
    <lineage>
        <taxon>Eukaryota</taxon>
        <taxon>Metazoa</taxon>
        <taxon>Chordata</taxon>
        <taxon>Craniata</taxon>
        <taxon>Vertebrata</taxon>
        <taxon>Euteleostomi</taxon>
        <taxon>Actinopterygii</taxon>
        <taxon>Neopterygii</taxon>
        <taxon>Teleostei</taxon>
        <taxon>Neoteleostei</taxon>
        <taxon>Acanthomorphata</taxon>
        <taxon>Carangaria</taxon>
        <taxon>Pleuronectiformes</taxon>
        <taxon>Pleuronectoidei</taxon>
        <taxon>Scophthalmidae</taxon>
        <taxon>Scophthalmus</taxon>
    </lineage>
</organism>
<sequence>MGCRLATTPESEPLWRLQLLRVELASRPSSSPEAVEERHVSKVRLVKKNTRDVTREMKHQHQFRQRLLPEDKSTTLCYYSTKAPGTMLGDEHSDHTEPVQPVQMAQADRLDNFLTVTIMRKSIVC</sequence>
<dbReference type="AlphaFoldDB" id="A0A6A4RML6"/>